<dbReference type="Pfam" id="PF10558">
    <property type="entry name" value="MTP18"/>
    <property type="match status" value="2"/>
</dbReference>
<evidence type="ECO:0000313" key="5">
    <source>
        <dbReference type="Proteomes" id="UP001165085"/>
    </source>
</evidence>
<proteinExistence type="inferred from homology"/>
<accession>A0A9W7EZD4</accession>
<evidence type="ECO:0000313" key="4">
    <source>
        <dbReference type="EMBL" id="GMH95972.1"/>
    </source>
</evidence>
<protein>
    <recommendedName>
        <fullName evidence="2">Mitochondrial fission process protein 1</fullName>
    </recommendedName>
    <alternativeName>
        <fullName evidence="3">Mitochondrial 18 kDa protein</fullName>
    </alternativeName>
</protein>
<evidence type="ECO:0000256" key="3">
    <source>
        <dbReference type="ARBA" id="ARBA00029631"/>
    </source>
</evidence>
<dbReference type="GO" id="GO:0005739">
    <property type="term" value="C:mitochondrion"/>
    <property type="evidence" value="ECO:0007669"/>
    <property type="project" value="TreeGrafter"/>
</dbReference>
<sequence length="235" mass="26503">MGRHGNNAGSLLFAFFQSYSRIWKKSDFCDFCVRIMDLSLSELTFSDSDSSPLRDWQARSLAYLSRLKLLTVKAFKAKIRYAAYSSDVGEAARPVVSNKVVLAAYGVAGTYVLADVGYECYKKKNTENLEWSDWGVVRTGLHATLFQGIASLAIPTALIHTGVGQSSKMFAKYGPRYLKWGPSVVGLCMIPMMPFFDEPVEHGVDWFFENYVTKEERKFITENPEVVRGTKRKND</sequence>
<comment type="similarity">
    <text evidence="1">Belongs to the MTFP1 family.</text>
</comment>
<dbReference type="InterPro" id="IPR019560">
    <property type="entry name" value="Mitochondrial_18_kDa_protein"/>
</dbReference>
<dbReference type="EMBL" id="BRXY01000456">
    <property type="protein sequence ID" value="GMH95972.1"/>
    <property type="molecule type" value="Genomic_DNA"/>
</dbReference>
<dbReference type="Proteomes" id="UP001165085">
    <property type="component" value="Unassembled WGS sequence"/>
</dbReference>
<dbReference type="PANTHER" id="PTHR11001:SF2">
    <property type="entry name" value="MITOCHONDRIAL FISSION PROCESS PROTEIN 1"/>
    <property type="match status" value="1"/>
</dbReference>
<name>A0A9W7EZD4_9STRA</name>
<dbReference type="PANTHER" id="PTHR11001">
    <property type="entry name" value="MITOCHONDRIAL FISSION PROCESS PROTEIN 1"/>
    <property type="match status" value="1"/>
</dbReference>
<evidence type="ECO:0000256" key="1">
    <source>
        <dbReference type="ARBA" id="ARBA00009224"/>
    </source>
</evidence>
<comment type="caution">
    <text evidence="4">The sequence shown here is derived from an EMBL/GenBank/DDBJ whole genome shotgun (WGS) entry which is preliminary data.</text>
</comment>
<gene>
    <name evidence="4" type="ORF">TrST_g6069</name>
</gene>
<organism evidence="4 5">
    <name type="scientific">Triparma strigata</name>
    <dbReference type="NCBI Taxonomy" id="1606541"/>
    <lineage>
        <taxon>Eukaryota</taxon>
        <taxon>Sar</taxon>
        <taxon>Stramenopiles</taxon>
        <taxon>Ochrophyta</taxon>
        <taxon>Bolidophyceae</taxon>
        <taxon>Parmales</taxon>
        <taxon>Triparmaceae</taxon>
        <taxon>Triparma</taxon>
    </lineage>
</organism>
<evidence type="ECO:0000256" key="2">
    <source>
        <dbReference type="ARBA" id="ARBA00017835"/>
    </source>
</evidence>
<dbReference type="GO" id="GO:0000266">
    <property type="term" value="P:mitochondrial fission"/>
    <property type="evidence" value="ECO:0007669"/>
    <property type="project" value="TreeGrafter"/>
</dbReference>
<dbReference type="AlphaFoldDB" id="A0A9W7EZD4"/>
<reference evidence="5" key="1">
    <citation type="journal article" date="2023" name="Commun. Biol.">
        <title>Genome analysis of Parmales, the sister group of diatoms, reveals the evolutionary specialization of diatoms from phago-mixotrophs to photoautotrophs.</title>
        <authorList>
            <person name="Ban H."/>
            <person name="Sato S."/>
            <person name="Yoshikawa S."/>
            <person name="Yamada K."/>
            <person name="Nakamura Y."/>
            <person name="Ichinomiya M."/>
            <person name="Sato N."/>
            <person name="Blanc-Mathieu R."/>
            <person name="Endo H."/>
            <person name="Kuwata A."/>
            <person name="Ogata H."/>
        </authorList>
    </citation>
    <scope>NUCLEOTIDE SEQUENCE [LARGE SCALE GENOMIC DNA]</scope>
    <source>
        <strain evidence="5">NIES 3701</strain>
    </source>
</reference>
<keyword evidence="5" id="KW-1185">Reference proteome</keyword>
<dbReference type="OrthoDB" id="200632at2759"/>